<evidence type="ECO:0000313" key="2">
    <source>
        <dbReference type="Proteomes" id="UP000002624"/>
    </source>
</evidence>
<reference evidence="2" key="1">
    <citation type="submission" date="2009-05" db="EMBL/GenBank/DDBJ databases">
        <title>The genome sequence of Ajellomyces capsulatus strain H143.</title>
        <authorList>
            <person name="Champion M."/>
            <person name="Cuomo C.A."/>
            <person name="Ma L.-J."/>
            <person name="Henn M.R."/>
            <person name="Sil A."/>
            <person name="Goldman B."/>
            <person name="Young S.K."/>
            <person name="Kodira C.D."/>
            <person name="Zeng Q."/>
            <person name="Koehrsen M."/>
            <person name="Alvarado L."/>
            <person name="Berlin A.M."/>
            <person name="Borenstein D."/>
            <person name="Chen Z."/>
            <person name="Engels R."/>
            <person name="Freedman E."/>
            <person name="Gellesch M."/>
            <person name="Goldberg J."/>
            <person name="Griggs A."/>
            <person name="Gujja S."/>
            <person name="Heiman D.I."/>
            <person name="Hepburn T.A."/>
            <person name="Howarth C."/>
            <person name="Jen D."/>
            <person name="Larson L."/>
            <person name="Lewis B."/>
            <person name="Mehta T."/>
            <person name="Park D."/>
            <person name="Pearson M."/>
            <person name="Roberts A."/>
            <person name="Saif S."/>
            <person name="Shea T.D."/>
            <person name="Shenoy N."/>
            <person name="Sisk P."/>
            <person name="Stolte C."/>
            <person name="Sykes S."/>
            <person name="Walk T."/>
            <person name="White J."/>
            <person name="Yandava C."/>
            <person name="Klein B."/>
            <person name="McEwen J.G."/>
            <person name="Puccia R."/>
            <person name="Goldman G.H."/>
            <person name="Felipe M.S."/>
            <person name="Nino-Vega G."/>
            <person name="San-Blas G."/>
            <person name="Taylor J.W."/>
            <person name="Mendoza L."/>
            <person name="Galagan J.E."/>
            <person name="Nusbaum C."/>
            <person name="Birren B.W."/>
        </authorList>
    </citation>
    <scope>NUCLEOTIDE SEQUENCE [LARGE SCALE GENOMIC DNA]</scope>
    <source>
        <strain evidence="2">H143</strain>
    </source>
</reference>
<gene>
    <name evidence="1" type="ORF">HCDG_03180</name>
</gene>
<proteinExistence type="predicted"/>
<sequence length="125" mass="13567">MGKSFWKHEDPAHKDETGFPSILTCPKGHNNYGTAGDLSRETTTLGCPSPLAQLVSVMLSMSKRRIDFAASPQTACPKFELVLSSPQHPLFFRPLTPEPRPVFHASLTSRATAAATTRMGNTSPV</sequence>
<dbReference type="Proteomes" id="UP000002624">
    <property type="component" value="Unassembled WGS sequence"/>
</dbReference>
<organism evidence="1 2">
    <name type="scientific">Ajellomyces capsulatus (strain H143)</name>
    <name type="common">Darling's disease fungus</name>
    <name type="synonym">Histoplasma capsulatum</name>
    <dbReference type="NCBI Taxonomy" id="544712"/>
    <lineage>
        <taxon>Eukaryota</taxon>
        <taxon>Fungi</taxon>
        <taxon>Dikarya</taxon>
        <taxon>Ascomycota</taxon>
        <taxon>Pezizomycotina</taxon>
        <taxon>Eurotiomycetes</taxon>
        <taxon>Eurotiomycetidae</taxon>
        <taxon>Onygenales</taxon>
        <taxon>Ajellomycetaceae</taxon>
        <taxon>Histoplasma</taxon>
    </lineage>
</organism>
<name>C6HAE9_AJECH</name>
<dbReference type="EMBL" id="GG692421">
    <property type="protein sequence ID" value="EER43282.1"/>
    <property type="molecule type" value="Genomic_DNA"/>
</dbReference>
<dbReference type="HOGENOM" id="CLU_1991981_0_0_1"/>
<evidence type="ECO:0000313" key="1">
    <source>
        <dbReference type="EMBL" id="EER43282.1"/>
    </source>
</evidence>
<protein>
    <submittedName>
        <fullName evidence="1">Uncharacterized protein</fullName>
    </submittedName>
</protein>
<accession>C6HAE9</accession>
<dbReference type="VEuPathDB" id="FungiDB:HCDG_03180"/>
<dbReference type="AlphaFoldDB" id="C6HAE9"/>